<dbReference type="Gene3D" id="4.10.520.10">
    <property type="entry name" value="IHF-like DNA-binding proteins"/>
    <property type="match status" value="1"/>
</dbReference>
<gene>
    <name evidence="3" type="ORF">UFOPK2295_00023</name>
</gene>
<dbReference type="EMBL" id="CAEZWV010000001">
    <property type="protein sequence ID" value="CAB4658936.1"/>
    <property type="molecule type" value="Genomic_DNA"/>
</dbReference>
<dbReference type="SUPFAM" id="SSF47729">
    <property type="entry name" value="IHF-like DNA-binding proteins"/>
    <property type="match status" value="1"/>
</dbReference>
<dbReference type="PRINTS" id="PR01727">
    <property type="entry name" value="DNABINDINGHU"/>
</dbReference>
<dbReference type="AlphaFoldDB" id="A0A6J6LBA2"/>
<proteinExistence type="predicted"/>
<sequence length="166" mass="17265">MTSMKKRELIQAVALHTEVDNKTAAKLVEGTIDVILANVAKGEVVNISGFAKFAKIKRPARTGRNPATGATIQIKAKTVAKITALKGFKDIALGVAPAPKLNTKKAVPAPAAKKSAAPAKKKAAPAKKKAAAKKPVAKKVVKKAAPKKAVKKAAPKKAVKKAAKKR</sequence>
<dbReference type="CDD" id="cd13831">
    <property type="entry name" value="HU"/>
    <property type="match status" value="1"/>
</dbReference>
<dbReference type="InterPro" id="IPR010992">
    <property type="entry name" value="IHF-like_DNA-bd_dom_sf"/>
</dbReference>
<feature type="compositionally biased region" description="Basic residues" evidence="2">
    <location>
        <begin position="119"/>
        <end position="166"/>
    </location>
</feature>
<dbReference type="InterPro" id="IPR020816">
    <property type="entry name" value="Histone-like_DNA-bd_CS"/>
</dbReference>
<feature type="compositionally biased region" description="Low complexity" evidence="2">
    <location>
        <begin position="104"/>
        <end position="118"/>
    </location>
</feature>
<reference evidence="3" key="1">
    <citation type="submission" date="2020-05" db="EMBL/GenBank/DDBJ databases">
        <authorList>
            <person name="Chiriac C."/>
            <person name="Salcher M."/>
            <person name="Ghai R."/>
            <person name="Kavagutti S V."/>
        </authorList>
    </citation>
    <scope>NUCLEOTIDE SEQUENCE</scope>
</reference>
<dbReference type="SMART" id="SM00411">
    <property type="entry name" value="BHL"/>
    <property type="match status" value="1"/>
</dbReference>
<keyword evidence="1" id="KW-0238">DNA-binding</keyword>
<organism evidence="3">
    <name type="scientific">freshwater metagenome</name>
    <dbReference type="NCBI Taxonomy" id="449393"/>
    <lineage>
        <taxon>unclassified sequences</taxon>
        <taxon>metagenomes</taxon>
        <taxon>ecological metagenomes</taxon>
    </lineage>
</organism>
<feature type="region of interest" description="Disordered" evidence="2">
    <location>
        <begin position="104"/>
        <end position="166"/>
    </location>
</feature>
<name>A0A6J6LBA2_9ZZZZ</name>
<evidence type="ECO:0000256" key="1">
    <source>
        <dbReference type="ARBA" id="ARBA00023125"/>
    </source>
</evidence>
<evidence type="ECO:0000256" key="2">
    <source>
        <dbReference type="SAM" id="MobiDB-lite"/>
    </source>
</evidence>
<dbReference type="Pfam" id="PF00216">
    <property type="entry name" value="Bac_DNA_binding"/>
    <property type="match status" value="1"/>
</dbReference>
<dbReference type="PROSITE" id="PS00045">
    <property type="entry name" value="HISTONE_LIKE"/>
    <property type="match status" value="1"/>
</dbReference>
<accession>A0A6J6LBA2</accession>
<dbReference type="GO" id="GO:0005829">
    <property type="term" value="C:cytosol"/>
    <property type="evidence" value="ECO:0007669"/>
    <property type="project" value="TreeGrafter"/>
</dbReference>
<dbReference type="InterPro" id="IPR000119">
    <property type="entry name" value="Hist_DNA-bd"/>
</dbReference>
<dbReference type="PANTHER" id="PTHR33175">
    <property type="entry name" value="DNA-BINDING PROTEIN HU"/>
    <property type="match status" value="1"/>
</dbReference>
<evidence type="ECO:0000313" key="3">
    <source>
        <dbReference type="EMBL" id="CAB4658936.1"/>
    </source>
</evidence>
<dbReference type="GO" id="GO:0003677">
    <property type="term" value="F:DNA binding"/>
    <property type="evidence" value="ECO:0007669"/>
    <property type="project" value="UniProtKB-KW"/>
</dbReference>
<dbReference type="GO" id="GO:0030527">
    <property type="term" value="F:structural constituent of chromatin"/>
    <property type="evidence" value="ECO:0007669"/>
    <property type="project" value="InterPro"/>
</dbReference>
<dbReference type="PANTHER" id="PTHR33175:SF3">
    <property type="entry name" value="DNA-BINDING PROTEIN HU-BETA"/>
    <property type="match status" value="1"/>
</dbReference>
<protein>
    <submittedName>
        <fullName evidence="3">Unannotated protein</fullName>
    </submittedName>
</protein>